<protein>
    <submittedName>
        <fullName evidence="1">Uncharacterized protein</fullName>
    </submittedName>
</protein>
<accession>A0AAD9Z1I6</accession>
<dbReference type="AlphaFoldDB" id="A0AAD9Z1I6"/>
<proteinExistence type="predicted"/>
<comment type="caution">
    <text evidence="1">The sequence shown here is derived from an EMBL/GenBank/DDBJ whole genome shotgun (WGS) entry which is preliminary data.</text>
</comment>
<dbReference type="Proteomes" id="UP001276659">
    <property type="component" value="Unassembled WGS sequence"/>
</dbReference>
<reference evidence="1" key="1">
    <citation type="submission" date="2022-11" db="EMBL/GenBank/DDBJ databases">
        <title>Chromosomal genome sequence assembly and mating type (MAT) locus characterization of the leprose asexual lichenized fungus Lepraria neglecta (Nyl.) Erichsen.</title>
        <authorList>
            <person name="Allen J.L."/>
            <person name="Pfeffer B."/>
        </authorList>
    </citation>
    <scope>NUCLEOTIDE SEQUENCE</scope>
    <source>
        <strain evidence="1">Allen 5258</strain>
    </source>
</reference>
<gene>
    <name evidence="1" type="ORF">OEA41_008929</name>
</gene>
<dbReference type="EMBL" id="JASNWA010000009">
    <property type="protein sequence ID" value="KAK3169545.1"/>
    <property type="molecule type" value="Genomic_DNA"/>
</dbReference>
<sequence>MAVVKNGMLHIYGGSETFVGSNDYGVANGSITIEDNIHLISINLTTSWDWKTDTVETIMNVTSDPRTGQSPPQVVRGALYQGSAEDYNFYLYGGTTSYLNTTFQGWQNTTPATYSLWAYDDTLRQEWDQFNVGPSEANRSSSGASAEAPDQGLAFYFNGEIDNGSSSATANLMSSVQTVLDGMIVINAEDHNARNLSTSIVVRNRPRIQGQMQYVPSIGEK</sequence>
<organism evidence="1 2">
    <name type="scientific">Lepraria neglecta</name>
    <dbReference type="NCBI Taxonomy" id="209136"/>
    <lineage>
        <taxon>Eukaryota</taxon>
        <taxon>Fungi</taxon>
        <taxon>Dikarya</taxon>
        <taxon>Ascomycota</taxon>
        <taxon>Pezizomycotina</taxon>
        <taxon>Lecanoromycetes</taxon>
        <taxon>OSLEUM clade</taxon>
        <taxon>Lecanoromycetidae</taxon>
        <taxon>Lecanorales</taxon>
        <taxon>Lecanorineae</taxon>
        <taxon>Stereocaulaceae</taxon>
        <taxon>Lepraria</taxon>
    </lineage>
</organism>
<keyword evidence="2" id="KW-1185">Reference proteome</keyword>
<evidence type="ECO:0000313" key="1">
    <source>
        <dbReference type="EMBL" id="KAK3169545.1"/>
    </source>
</evidence>
<evidence type="ECO:0000313" key="2">
    <source>
        <dbReference type="Proteomes" id="UP001276659"/>
    </source>
</evidence>
<name>A0AAD9Z1I6_9LECA</name>